<dbReference type="NCBIfam" id="TIGR02532">
    <property type="entry name" value="IV_pilin_GFxxxE"/>
    <property type="match status" value="1"/>
</dbReference>
<evidence type="ECO:0000256" key="3">
    <source>
        <dbReference type="ARBA" id="ARBA00022692"/>
    </source>
</evidence>
<dbReference type="EMBL" id="JACJQU010000012">
    <property type="protein sequence ID" value="MBD2295330.1"/>
    <property type="molecule type" value="Genomic_DNA"/>
</dbReference>
<evidence type="ECO:0000256" key="1">
    <source>
        <dbReference type="ARBA" id="ARBA00004167"/>
    </source>
</evidence>
<dbReference type="Pfam" id="PF16734">
    <property type="entry name" value="Pilin_GH"/>
    <property type="match status" value="1"/>
</dbReference>
<dbReference type="Pfam" id="PF07963">
    <property type="entry name" value="N_methyl"/>
    <property type="match status" value="1"/>
</dbReference>
<evidence type="ECO:0000256" key="6">
    <source>
        <dbReference type="SAM" id="Phobius"/>
    </source>
</evidence>
<dbReference type="RefSeq" id="WP_190562634.1">
    <property type="nucleotide sequence ID" value="NZ_JACJQU010000012.1"/>
</dbReference>
<sequence length="189" mass="20146">MKSELKAKFLQHLLGKKKDNQGFTLIELLVVIIIIGILSAIALPSFLNQAKKAKQSEAKTYVGSLNRGDQAYYAENDTFAGADTNVNTSVTAAMNALGIGIATQTQNYNYGTSAYLNGGGSNVYSTSYSSLNSASSGLKNYNGKVYLQQVGANSELTSLAFMCEAQKVNVSLANMGTGTTCPTDWKLIK</sequence>
<evidence type="ECO:0000313" key="8">
    <source>
        <dbReference type="Proteomes" id="UP000662185"/>
    </source>
</evidence>
<evidence type="ECO:0000256" key="5">
    <source>
        <dbReference type="ARBA" id="ARBA00023136"/>
    </source>
</evidence>
<protein>
    <submittedName>
        <fullName evidence="7">Type IV pilin-like G/H family protein</fullName>
    </submittedName>
</protein>
<dbReference type="InterPro" id="IPR012902">
    <property type="entry name" value="N_methyl_site"/>
</dbReference>
<name>A0A926WJI3_9NOST</name>
<feature type="transmembrane region" description="Helical" evidence="6">
    <location>
        <begin position="21"/>
        <end position="47"/>
    </location>
</feature>
<reference evidence="8" key="1">
    <citation type="journal article" date="2020" name="ISME J.">
        <title>Comparative genomics reveals insights into cyanobacterial evolution and habitat adaptation.</title>
        <authorList>
            <person name="Chen M.Y."/>
            <person name="Teng W.K."/>
            <person name="Zhao L."/>
            <person name="Hu C.X."/>
            <person name="Zhou Y.K."/>
            <person name="Han B.P."/>
            <person name="Song L.R."/>
            <person name="Shu W.S."/>
        </authorList>
    </citation>
    <scope>NUCLEOTIDE SEQUENCE [LARGE SCALE GENOMIC DNA]</scope>
    <source>
        <strain evidence="8">FACHB-251</strain>
    </source>
</reference>
<evidence type="ECO:0000256" key="4">
    <source>
        <dbReference type="ARBA" id="ARBA00022989"/>
    </source>
</evidence>
<dbReference type="AlphaFoldDB" id="A0A926WJI3"/>
<keyword evidence="8" id="KW-1185">Reference proteome</keyword>
<keyword evidence="4 6" id="KW-1133">Transmembrane helix</keyword>
<accession>A0A926WJI3</accession>
<keyword evidence="5 6" id="KW-0472">Membrane</keyword>
<dbReference type="PANTHER" id="PTHR30093:SF44">
    <property type="entry name" value="TYPE II SECRETION SYSTEM CORE PROTEIN G"/>
    <property type="match status" value="1"/>
</dbReference>
<dbReference type="InterPro" id="IPR045584">
    <property type="entry name" value="Pilin-like"/>
</dbReference>
<evidence type="ECO:0000256" key="2">
    <source>
        <dbReference type="ARBA" id="ARBA00022481"/>
    </source>
</evidence>
<dbReference type="Gene3D" id="3.30.700.10">
    <property type="entry name" value="Glycoprotein, Type 4 Pilin"/>
    <property type="match status" value="1"/>
</dbReference>
<dbReference type="SUPFAM" id="SSF54523">
    <property type="entry name" value="Pili subunits"/>
    <property type="match status" value="1"/>
</dbReference>
<dbReference type="PROSITE" id="PS00409">
    <property type="entry name" value="PROKAR_NTER_METHYL"/>
    <property type="match status" value="1"/>
</dbReference>
<evidence type="ECO:0000313" key="7">
    <source>
        <dbReference type="EMBL" id="MBD2295330.1"/>
    </source>
</evidence>
<dbReference type="GO" id="GO:0016020">
    <property type="term" value="C:membrane"/>
    <property type="evidence" value="ECO:0007669"/>
    <property type="project" value="UniProtKB-SubCell"/>
</dbReference>
<comment type="caution">
    <text evidence="7">The sequence shown here is derived from an EMBL/GenBank/DDBJ whole genome shotgun (WGS) entry which is preliminary data.</text>
</comment>
<comment type="subcellular location">
    <subcellularLocation>
        <location evidence="1">Membrane</location>
        <topology evidence="1">Single-pass membrane protein</topology>
    </subcellularLocation>
</comment>
<gene>
    <name evidence="7" type="ORF">H6G06_18095</name>
</gene>
<dbReference type="Proteomes" id="UP000662185">
    <property type="component" value="Unassembled WGS sequence"/>
</dbReference>
<organism evidence="7 8">
    <name type="scientific">Anabaena sphaerica FACHB-251</name>
    <dbReference type="NCBI Taxonomy" id="2692883"/>
    <lineage>
        <taxon>Bacteria</taxon>
        <taxon>Bacillati</taxon>
        <taxon>Cyanobacteriota</taxon>
        <taxon>Cyanophyceae</taxon>
        <taxon>Nostocales</taxon>
        <taxon>Nostocaceae</taxon>
        <taxon>Anabaena</taxon>
    </lineage>
</organism>
<keyword evidence="3 6" id="KW-0812">Transmembrane</keyword>
<keyword evidence="2" id="KW-0488">Methylation</keyword>
<dbReference type="InterPro" id="IPR031975">
    <property type="entry name" value="Pilin_GH"/>
</dbReference>
<dbReference type="PANTHER" id="PTHR30093">
    <property type="entry name" value="GENERAL SECRETION PATHWAY PROTEIN G"/>
    <property type="match status" value="1"/>
</dbReference>
<proteinExistence type="predicted"/>